<dbReference type="Pfam" id="PF21993">
    <property type="entry name" value="TetR_C_13_2"/>
    <property type="match status" value="1"/>
</dbReference>
<evidence type="ECO:0000259" key="5">
    <source>
        <dbReference type="PROSITE" id="PS50977"/>
    </source>
</evidence>
<evidence type="ECO:0000256" key="1">
    <source>
        <dbReference type="ARBA" id="ARBA00023015"/>
    </source>
</evidence>
<name>A0ABU1W6X6_9GAMM</name>
<dbReference type="SUPFAM" id="SSF48498">
    <property type="entry name" value="Tetracyclin repressor-like, C-terminal domain"/>
    <property type="match status" value="1"/>
</dbReference>
<evidence type="ECO:0000256" key="2">
    <source>
        <dbReference type="ARBA" id="ARBA00023125"/>
    </source>
</evidence>
<dbReference type="InterPro" id="IPR009057">
    <property type="entry name" value="Homeodomain-like_sf"/>
</dbReference>
<sequence length="200" mass="21638">MRYDATHKQQTRQRVLRAAAKAIRSEGAHRVGVAGVMREAGLTHGGFYAHFDSKDALVVAAIEQMFEESIEHWERETRGRGDAEGLAAYIDLYLSEKHRDRPGTGCPIAALACELPRLDAAAREAFAAGSRRLTDALAQPLSRLGHADAPALAASVLAELVGALALARCESDRARSNSLLTASRNALRRRLGLNCKEQPA</sequence>
<keyword evidence="7" id="KW-1185">Reference proteome</keyword>
<dbReference type="Pfam" id="PF00440">
    <property type="entry name" value="TetR_N"/>
    <property type="match status" value="1"/>
</dbReference>
<dbReference type="RefSeq" id="WP_310057857.1">
    <property type="nucleotide sequence ID" value="NZ_JAVDVY010000001.1"/>
</dbReference>
<organism evidence="6 7">
    <name type="scientific">Lysobacter niastensis</name>
    <dbReference type="NCBI Taxonomy" id="380629"/>
    <lineage>
        <taxon>Bacteria</taxon>
        <taxon>Pseudomonadati</taxon>
        <taxon>Pseudomonadota</taxon>
        <taxon>Gammaproteobacteria</taxon>
        <taxon>Lysobacterales</taxon>
        <taxon>Lysobacteraceae</taxon>
        <taxon>Lysobacter</taxon>
    </lineage>
</organism>
<dbReference type="EMBL" id="JAVDVY010000001">
    <property type="protein sequence ID" value="MDR7133324.1"/>
    <property type="molecule type" value="Genomic_DNA"/>
</dbReference>
<reference evidence="6 7" key="1">
    <citation type="submission" date="2023-07" db="EMBL/GenBank/DDBJ databases">
        <title>Sorghum-associated microbial communities from plants grown in Nebraska, USA.</title>
        <authorList>
            <person name="Schachtman D."/>
        </authorList>
    </citation>
    <scope>NUCLEOTIDE SEQUENCE [LARGE SCALE GENOMIC DNA]</scope>
    <source>
        <strain evidence="6 7">BE198</strain>
    </source>
</reference>
<feature type="domain" description="HTH tetR-type" evidence="5">
    <location>
        <begin position="9"/>
        <end position="69"/>
    </location>
</feature>
<dbReference type="Gene3D" id="1.10.10.60">
    <property type="entry name" value="Homeodomain-like"/>
    <property type="match status" value="1"/>
</dbReference>
<protein>
    <submittedName>
        <fullName evidence="6">TetR/AcrR family transcriptional repressor of nem operon</fullName>
    </submittedName>
</protein>
<dbReference type="PROSITE" id="PS50977">
    <property type="entry name" value="HTH_TETR_2"/>
    <property type="match status" value="1"/>
</dbReference>
<dbReference type="Proteomes" id="UP001251524">
    <property type="component" value="Unassembled WGS sequence"/>
</dbReference>
<dbReference type="InterPro" id="IPR054156">
    <property type="entry name" value="YxaF_TetR_C"/>
</dbReference>
<dbReference type="SUPFAM" id="SSF46689">
    <property type="entry name" value="Homeodomain-like"/>
    <property type="match status" value="1"/>
</dbReference>
<dbReference type="InterPro" id="IPR036271">
    <property type="entry name" value="Tet_transcr_reg_TetR-rel_C_sf"/>
</dbReference>
<evidence type="ECO:0000256" key="4">
    <source>
        <dbReference type="PROSITE-ProRule" id="PRU00335"/>
    </source>
</evidence>
<accession>A0ABU1W6X6</accession>
<evidence type="ECO:0000313" key="7">
    <source>
        <dbReference type="Proteomes" id="UP001251524"/>
    </source>
</evidence>
<keyword evidence="1" id="KW-0805">Transcription regulation</keyword>
<evidence type="ECO:0000256" key="3">
    <source>
        <dbReference type="ARBA" id="ARBA00023163"/>
    </source>
</evidence>
<feature type="DNA-binding region" description="H-T-H motif" evidence="4">
    <location>
        <begin position="32"/>
        <end position="51"/>
    </location>
</feature>
<dbReference type="PANTHER" id="PTHR47506:SF7">
    <property type="entry name" value="TRANSCRIPTIONAL REGULATORY PROTEIN"/>
    <property type="match status" value="1"/>
</dbReference>
<dbReference type="Gene3D" id="1.10.357.10">
    <property type="entry name" value="Tetracycline Repressor, domain 2"/>
    <property type="match status" value="1"/>
</dbReference>
<evidence type="ECO:0000313" key="6">
    <source>
        <dbReference type="EMBL" id="MDR7133324.1"/>
    </source>
</evidence>
<keyword evidence="3" id="KW-0804">Transcription</keyword>
<dbReference type="InterPro" id="IPR001647">
    <property type="entry name" value="HTH_TetR"/>
</dbReference>
<proteinExistence type="predicted"/>
<keyword evidence="2 4" id="KW-0238">DNA-binding</keyword>
<gene>
    <name evidence="6" type="ORF">J2X06_000508</name>
</gene>
<dbReference type="PANTHER" id="PTHR47506">
    <property type="entry name" value="TRANSCRIPTIONAL REGULATORY PROTEIN"/>
    <property type="match status" value="1"/>
</dbReference>
<dbReference type="PRINTS" id="PR00455">
    <property type="entry name" value="HTHTETR"/>
</dbReference>
<comment type="caution">
    <text evidence="6">The sequence shown here is derived from an EMBL/GenBank/DDBJ whole genome shotgun (WGS) entry which is preliminary data.</text>
</comment>